<keyword evidence="2" id="KW-0012">Acyltransferase</keyword>
<dbReference type="InterPro" id="IPR051531">
    <property type="entry name" value="N-acetyltransferase"/>
</dbReference>
<keyword evidence="2" id="KW-0808">Transferase</keyword>
<dbReference type="EC" id="2.3.-.-" evidence="2"/>
<dbReference type="Proteomes" id="UP001597318">
    <property type="component" value="Unassembled WGS sequence"/>
</dbReference>
<dbReference type="RefSeq" id="WP_247342651.1">
    <property type="nucleotide sequence ID" value="NZ_CP095550.1"/>
</dbReference>
<name>A0ABW5BTS8_9BACI</name>
<dbReference type="Gene3D" id="3.40.630.30">
    <property type="match status" value="1"/>
</dbReference>
<protein>
    <submittedName>
        <fullName evidence="2">GNAT family N-acetyltransferase</fullName>
        <ecNumber evidence="2">2.3.-.-</ecNumber>
    </submittedName>
</protein>
<dbReference type="InterPro" id="IPR000182">
    <property type="entry name" value="GNAT_dom"/>
</dbReference>
<dbReference type="EMBL" id="JBHUIK010000001">
    <property type="protein sequence ID" value="MFD2212295.1"/>
    <property type="molecule type" value="Genomic_DNA"/>
</dbReference>
<dbReference type="InterPro" id="IPR016181">
    <property type="entry name" value="Acyl_CoA_acyltransferase"/>
</dbReference>
<dbReference type="PROSITE" id="PS51186">
    <property type="entry name" value="GNAT"/>
    <property type="match status" value="1"/>
</dbReference>
<accession>A0ABW5BTS8</accession>
<reference evidence="3" key="1">
    <citation type="journal article" date="2019" name="Int. J. Syst. Evol. Microbiol.">
        <title>The Global Catalogue of Microorganisms (GCM) 10K type strain sequencing project: providing services to taxonomists for standard genome sequencing and annotation.</title>
        <authorList>
            <consortium name="The Broad Institute Genomics Platform"/>
            <consortium name="The Broad Institute Genome Sequencing Center for Infectious Disease"/>
            <person name="Wu L."/>
            <person name="Ma J."/>
        </authorList>
    </citation>
    <scope>NUCLEOTIDE SEQUENCE [LARGE SCALE GENOMIC DNA]</scope>
    <source>
        <strain evidence="3">CGMCC 1.15474</strain>
    </source>
</reference>
<feature type="domain" description="N-acetyltransferase" evidence="1">
    <location>
        <begin position="30"/>
        <end position="164"/>
    </location>
</feature>
<dbReference type="GO" id="GO:0016746">
    <property type="term" value="F:acyltransferase activity"/>
    <property type="evidence" value="ECO:0007669"/>
    <property type="project" value="UniProtKB-KW"/>
</dbReference>
<sequence>MPFVETNRLKLVTFTVQMMESLLISKSELEKIVPYNIAEGYPMEVYRQFFAYKIERFRRFPDENEWEGIIINKEDNTIIGDMGFKGGPNEEGIIDIGYSIVPNYQGKGYATEMGKAMVEWGLSQPNVKKVVATCDHDNLSSQRVLHKIGFSLTNTTDKKLYWSY</sequence>
<keyword evidence="3" id="KW-1185">Reference proteome</keyword>
<proteinExistence type="predicted"/>
<organism evidence="2 3">
    <name type="scientific">Metabacillus endolithicus</name>
    <dbReference type="NCBI Taxonomy" id="1535204"/>
    <lineage>
        <taxon>Bacteria</taxon>
        <taxon>Bacillati</taxon>
        <taxon>Bacillota</taxon>
        <taxon>Bacilli</taxon>
        <taxon>Bacillales</taxon>
        <taxon>Bacillaceae</taxon>
        <taxon>Metabacillus</taxon>
    </lineage>
</organism>
<evidence type="ECO:0000313" key="2">
    <source>
        <dbReference type="EMBL" id="MFD2212295.1"/>
    </source>
</evidence>
<dbReference type="CDD" id="cd04301">
    <property type="entry name" value="NAT_SF"/>
    <property type="match status" value="1"/>
</dbReference>
<dbReference type="SUPFAM" id="SSF55729">
    <property type="entry name" value="Acyl-CoA N-acyltransferases (Nat)"/>
    <property type="match status" value="1"/>
</dbReference>
<gene>
    <name evidence="2" type="ORF">ACFSKK_01055</name>
</gene>
<evidence type="ECO:0000313" key="3">
    <source>
        <dbReference type="Proteomes" id="UP001597318"/>
    </source>
</evidence>
<comment type="caution">
    <text evidence="2">The sequence shown here is derived from an EMBL/GenBank/DDBJ whole genome shotgun (WGS) entry which is preliminary data.</text>
</comment>
<dbReference type="PANTHER" id="PTHR43792:SF13">
    <property type="entry name" value="ACETYLTRANSFERASE"/>
    <property type="match status" value="1"/>
</dbReference>
<dbReference type="Pfam" id="PF13302">
    <property type="entry name" value="Acetyltransf_3"/>
    <property type="match status" value="1"/>
</dbReference>
<dbReference type="PANTHER" id="PTHR43792">
    <property type="entry name" value="GNAT FAMILY, PUTATIVE (AFU_ORTHOLOGUE AFUA_3G00765)-RELATED-RELATED"/>
    <property type="match status" value="1"/>
</dbReference>
<evidence type="ECO:0000259" key="1">
    <source>
        <dbReference type="PROSITE" id="PS51186"/>
    </source>
</evidence>